<comment type="similarity">
    <text evidence="10">Belongs to the protein kinase superfamily.</text>
</comment>
<dbReference type="SUPFAM" id="SSF56112">
    <property type="entry name" value="Protein kinase-like (PK-like)"/>
    <property type="match status" value="1"/>
</dbReference>
<dbReference type="SMART" id="SM00133">
    <property type="entry name" value="S_TK_X"/>
    <property type="match status" value="1"/>
</dbReference>
<dbReference type="SMART" id="SM00220">
    <property type="entry name" value="S_TKc"/>
    <property type="match status" value="1"/>
</dbReference>
<dbReference type="FunFam" id="1.10.510.10:FF:000005">
    <property type="entry name" value="cAMP-dependent protein kinase catalytic subunit alpha"/>
    <property type="match status" value="1"/>
</dbReference>
<dbReference type="AlphaFoldDB" id="A0A9P0E366"/>
<evidence type="ECO:0000259" key="12">
    <source>
        <dbReference type="PROSITE" id="PS51285"/>
    </source>
</evidence>
<dbReference type="InterPro" id="IPR008271">
    <property type="entry name" value="Ser/Thr_kinase_AS"/>
</dbReference>
<feature type="domain" description="AGC-kinase C-terminal" evidence="12">
    <location>
        <begin position="298"/>
        <end position="350"/>
    </location>
</feature>
<sequence length="350" mass="40734">MNDCDSEKRGYITDWSDFLAKAKIHFEQNWSKNEDSKVTISDFEPLQTIGTGSFGRVFLARGKNTDTYYAIKVLEKHQILKMKQLEHTLNEKRILQSTDFPFIVHMECFFKDNVYLYFVMPYIAGGELFSHLRKAGKFSESTAVFYASQVALALELLHSLDIAYRDLKPENIILDKWGYVKLTDLGFCKLVKGRTYTLCGTPEYLAPEIILSKGYGLGVDWWSMGVLIYEMCAGYPPFYSNEPMKIYEQIVIGKFRMIPAFSNELKDLLRNMLQSDVSKRFGNLKNGVEDIKEHRWFRHIVWLEILNKKIQAPFIPHLKSRGDASNFDSYDEEPLRTASKNRFSEEFKDF</sequence>
<evidence type="ECO:0000256" key="1">
    <source>
        <dbReference type="ARBA" id="ARBA00012444"/>
    </source>
</evidence>
<dbReference type="InterPro" id="IPR000719">
    <property type="entry name" value="Prot_kinase_dom"/>
</dbReference>
<evidence type="ECO:0000256" key="2">
    <source>
        <dbReference type="ARBA" id="ARBA00022527"/>
    </source>
</evidence>
<dbReference type="GO" id="GO:0005952">
    <property type="term" value="C:cAMP-dependent protein kinase complex"/>
    <property type="evidence" value="ECO:0007669"/>
    <property type="project" value="TreeGrafter"/>
</dbReference>
<dbReference type="GO" id="GO:0004691">
    <property type="term" value="F:cAMP-dependent protein kinase activity"/>
    <property type="evidence" value="ECO:0007669"/>
    <property type="project" value="UniProtKB-EC"/>
</dbReference>
<evidence type="ECO:0000256" key="9">
    <source>
        <dbReference type="PROSITE-ProRule" id="PRU10141"/>
    </source>
</evidence>
<dbReference type="Pfam" id="PF00069">
    <property type="entry name" value="Pkinase"/>
    <property type="match status" value="1"/>
</dbReference>
<gene>
    <name evidence="13" type="ORF">NEZAVI_LOCUS644</name>
</gene>
<dbReference type="PROSITE" id="PS00107">
    <property type="entry name" value="PROTEIN_KINASE_ATP"/>
    <property type="match status" value="1"/>
</dbReference>
<evidence type="ECO:0000256" key="10">
    <source>
        <dbReference type="RuleBase" id="RU000304"/>
    </source>
</evidence>
<dbReference type="GO" id="GO:0007476">
    <property type="term" value="P:imaginal disc-derived wing morphogenesis"/>
    <property type="evidence" value="ECO:0007669"/>
    <property type="project" value="UniProtKB-ARBA"/>
</dbReference>
<dbReference type="PANTHER" id="PTHR24353:SF153">
    <property type="entry name" value="CAMP-DEPENDENT PROTEIN KINASE CATALYTIC SUBUNIT 1"/>
    <property type="match status" value="1"/>
</dbReference>
<dbReference type="PROSITE" id="PS50011">
    <property type="entry name" value="PROTEIN_KINASE_DOM"/>
    <property type="match status" value="1"/>
</dbReference>
<dbReference type="InterPro" id="IPR000961">
    <property type="entry name" value="AGC-kinase_C"/>
</dbReference>
<protein>
    <recommendedName>
        <fullName evidence="1">cAMP-dependent protein kinase</fullName>
        <ecNumber evidence="1">2.7.11.11</ecNumber>
    </recommendedName>
</protein>
<keyword evidence="14" id="KW-1185">Reference proteome</keyword>
<evidence type="ECO:0000313" key="14">
    <source>
        <dbReference type="Proteomes" id="UP001152798"/>
    </source>
</evidence>
<evidence type="ECO:0000256" key="4">
    <source>
        <dbReference type="ARBA" id="ARBA00022741"/>
    </source>
</evidence>
<dbReference type="OrthoDB" id="63267at2759"/>
<keyword evidence="2 10" id="KW-0723">Serine/threonine-protein kinase</keyword>
<dbReference type="GO" id="GO:0005634">
    <property type="term" value="C:nucleus"/>
    <property type="evidence" value="ECO:0007669"/>
    <property type="project" value="TreeGrafter"/>
</dbReference>
<dbReference type="PANTHER" id="PTHR24353">
    <property type="entry name" value="CYCLIC NUCLEOTIDE-DEPENDENT PROTEIN KINASE"/>
    <property type="match status" value="1"/>
</dbReference>
<feature type="domain" description="Protein kinase" evidence="11">
    <location>
        <begin position="43"/>
        <end position="297"/>
    </location>
</feature>
<evidence type="ECO:0000256" key="6">
    <source>
        <dbReference type="ARBA" id="ARBA00022840"/>
    </source>
</evidence>
<dbReference type="PROSITE" id="PS51285">
    <property type="entry name" value="AGC_KINASE_CTER"/>
    <property type="match status" value="1"/>
</dbReference>
<proteinExistence type="inferred from homology"/>
<dbReference type="InterPro" id="IPR011009">
    <property type="entry name" value="Kinase-like_dom_sf"/>
</dbReference>
<organism evidence="13 14">
    <name type="scientific">Nezara viridula</name>
    <name type="common">Southern green stink bug</name>
    <name type="synonym">Cimex viridulus</name>
    <dbReference type="NCBI Taxonomy" id="85310"/>
    <lineage>
        <taxon>Eukaryota</taxon>
        <taxon>Metazoa</taxon>
        <taxon>Ecdysozoa</taxon>
        <taxon>Arthropoda</taxon>
        <taxon>Hexapoda</taxon>
        <taxon>Insecta</taxon>
        <taxon>Pterygota</taxon>
        <taxon>Neoptera</taxon>
        <taxon>Paraneoptera</taxon>
        <taxon>Hemiptera</taxon>
        <taxon>Heteroptera</taxon>
        <taxon>Panheteroptera</taxon>
        <taxon>Pentatomomorpha</taxon>
        <taxon>Pentatomoidea</taxon>
        <taxon>Pentatomidae</taxon>
        <taxon>Pentatominae</taxon>
        <taxon>Nezara</taxon>
    </lineage>
</organism>
<evidence type="ECO:0000313" key="13">
    <source>
        <dbReference type="EMBL" id="CAH1389200.1"/>
    </source>
</evidence>
<keyword evidence="4 9" id="KW-0547">Nucleotide-binding</keyword>
<dbReference type="Gene3D" id="3.30.200.20">
    <property type="entry name" value="Phosphorylase Kinase, domain 1"/>
    <property type="match status" value="1"/>
</dbReference>
<evidence type="ECO:0000256" key="7">
    <source>
        <dbReference type="ARBA" id="ARBA00047292"/>
    </source>
</evidence>
<name>A0A9P0E366_NEZVI</name>
<keyword evidence="5" id="KW-0418">Kinase</keyword>
<evidence type="ECO:0000256" key="8">
    <source>
        <dbReference type="ARBA" id="ARBA00047454"/>
    </source>
</evidence>
<comment type="catalytic activity">
    <reaction evidence="8">
        <text>L-seryl-[protein] + ATP = O-phospho-L-seryl-[protein] + ADP + H(+)</text>
        <dbReference type="Rhea" id="RHEA:17989"/>
        <dbReference type="Rhea" id="RHEA-COMP:9863"/>
        <dbReference type="Rhea" id="RHEA-COMP:11604"/>
        <dbReference type="ChEBI" id="CHEBI:15378"/>
        <dbReference type="ChEBI" id="CHEBI:29999"/>
        <dbReference type="ChEBI" id="CHEBI:30616"/>
        <dbReference type="ChEBI" id="CHEBI:83421"/>
        <dbReference type="ChEBI" id="CHEBI:456216"/>
        <dbReference type="EC" id="2.7.11.11"/>
    </reaction>
</comment>
<dbReference type="EMBL" id="OV725077">
    <property type="protein sequence ID" value="CAH1389200.1"/>
    <property type="molecule type" value="Genomic_DNA"/>
</dbReference>
<comment type="catalytic activity">
    <reaction evidence="7">
        <text>L-threonyl-[protein] + ATP = O-phospho-L-threonyl-[protein] + ADP + H(+)</text>
        <dbReference type="Rhea" id="RHEA:46608"/>
        <dbReference type="Rhea" id="RHEA-COMP:11060"/>
        <dbReference type="Rhea" id="RHEA-COMP:11605"/>
        <dbReference type="ChEBI" id="CHEBI:15378"/>
        <dbReference type="ChEBI" id="CHEBI:30013"/>
        <dbReference type="ChEBI" id="CHEBI:30616"/>
        <dbReference type="ChEBI" id="CHEBI:61977"/>
        <dbReference type="ChEBI" id="CHEBI:456216"/>
        <dbReference type="EC" id="2.7.11.11"/>
    </reaction>
</comment>
<dbReference type="Proteomes" id="UP001152798">
    <property type="component" value="Chromosome 1"/>
</dbReference>
<evidence type="ECO:0000256" key="3">
    <source>
        <dbReference type="ARBA" id="ARBA00022679"/>
    </source>
</evidence>
<keyword evidence="3" id="KW-0808">Transferase</keyword>
<dbReference type="GO" id="GO:0005524">
    <property type="term" value="F:ATP binding"/>
    <property type="evidence" value="ECO:0007669"/>
    <property type="project" value="UniProtKB-UniRule"/>
</dbReference>
<dbReference type="InterPro" id="IPR017441">
    <property type="entry name" value="Protein_kinase_ATP_BS"/>
</dbReference>
<dbReference type="EC" id="2.7.11.11" evidence="1"/>
<accession>A0A9P0E366</accession>
<dbReference type="GO" id="GO:0005829">
    <property type="term" value="C:cytosol"/>
    <property type="evidence" value="ECO:0007669"/>
    <property type="project" value="TreeGrafter"/>
</dbReference>
<evidence type="ECO:0000256" key="5">
    <source>
        <dbReference type="ARBA" id="ARBA00022777"/>
    </source>
</evidence>
<feature type="binding site" evidence="9">
    <location>
        <position position="72"/>
    </location>
    <ligand>
        <name>ATP</name>
        <dbReference type="ChEBI" id="CHEBI:30616"/>
    </ligand>
</feature>
<dbReference type="Gene3D" id="1.10.510.10">
    <property type="entry name" value="Transferase(Phosphotransferase) domain 1"/>
    <property type="match status" value="1"/>
</dbReference>
<dbReference type="FunFam" id="3.30.200.20:FF:000042">
    <property type="entry name" value="Aurora kinase A"/>
    <property type="match status" value="1"/>
</dbReference>
<reference evidence="13" key="1">
    <citation type="submission" date="2022-01" db="EMBL/GenBank/DDBJ databases">
        <authorList>
            <person name="King R."/>
        </authorList>
    </citation>
    <scope>NUCLEOTIDE SEQUENCE</scope>
</reference>
<evidence type="ECO:0000259" key="11">
    <source>
        <dbReference type="PROSITE" id="PS50011"/>
    </source>
</evidence>
<dbReference type="PROSITE" id="PS00108">
    <property type="entry name" value="PROTEIN_KINASE_ST"/>
    <property type="match status" value="1"/>
</dbReference>
<keyword evidence="6 9" id="KW-0067">ATP-binding</keyword>